<reference evidence="2 3" key="1">
    <citation type="journal article" date="2014" name="Genome Announc.">
        <title>Draft genome sequences of the altered schaedler flora, a defined bacterial community from gnotobiotic mice.</title>
        <authorList>
            <person name="Wannemuehler M.J."/>
            <person name="Overstreet A.M."/>
            <person name="Ward D.V."/>
            <person name="Phillips G.J."/>
        </authorList>
    </citation>
    <scope>NUCLEOTIDE SEQUENCE [LARGE SCALE GENOMIC DNA]</scope>
    <source>
        <strain evidence="2 3">ASF492</strain>
    </source>
</reference>
<dbReference type="CDD" id="cd00761">
    <property type="entry name" value="Glyco_tranf_GTA_type"/>
    <property type="match status" value="1"/>
</dbReference>
<dbReference type="EMBL" id="AQFT01000114">
    <property type="protein sequence ID" value="EMZ22952.1"/>
    <property type="molecule type" value="Genomic_DNA"/>
</dbReference>
<evidence type="ECO:0000259" key="1">
    <source>
        <dbReference type="Pfam" id="PF00535"/>
    </source>
</evidence>
<proteinExistence type="predicted"/>
<evidence type="ECO:0000313" key="2">
    <source>
        <dbReference type="EMBL" id="EMZ22952.1"/>
    </source>
</evidence>
<dbReference type="PATRIC" id="fig|1235802.3.peg.3924"/>
<dbReference type="HOGENOM" id="CLU_025996_0_7_9"/>
<name>N2A0Y6_9FIRM</name>
<dbReference type="InterPro" id="IPR050834">
    <property type="entry name" value="Glycosyltransf_2"/>
</dbReference>
<dbReference type="SUPFAM" id="SSF53448">
    <property type="entry name" value="Nucleotide-diphospho-sugar transferases"/>
    <property type="match status" value="1"/>
</dbReference>
<dbReference type="AlphaFoldDB" id="N2A0Y6"/>
<dbReference type="PANTHER" id="PTHR43685">
    <property type="entry name" value="GLYCOSYLTRANSFERASE"/>
    <property type="match status" value="1"/>
</dbReference>
<dbReference type="Gene3D" id="3.90.550.10">
    <property type="entry name" value="Spore Coat Polysaccharide Biosynthesis Protein SpsA, Chain A"/>
    <property type="match status" value="1"/>
</dbReference>
<feature type="domain" description="Glycosyltransferase 2-like" evidence="1">
    <location>
        <begin position="10"/>
        <end position="121"/>
    </location>
</feature>
<dbReference type="InterPro" id="IPR001173">
    <property type="entry name" value="Glyco_trans_2-like"/>
</dbReference>
<dbReference type="Pfam" id="PF00535">
    <property type="entry name" value="Glycos_transf_2"/>
    <property type="match status" value="1"/>
</dbReference>
<protein>
    <recommendedName>
        <fullName evidence="1">Glycosyltransferase 2-like domain-containing protein</fullName>
    </recommendedName>
</protein>
<dbReference type="PANTHER" id="PTHR43685:SF2">
    <property type="entry name" value="GLYCOSYLTRANSFERASE 2-LIKE DOMAIN-CONTAINING PROTEIN"/>
    <property type="match status" value="1"/>
</dbReference>
<organism evidence="2 3">
    <name type="scientific">Eubacterium plexicaudatum ASF492</name>
    <dbReference type="NCBI Taxonomy" id="1235802"/>
    <lineage>
        <taxon>Bacteria</taxon>
        <taxon>Bacillati</taxon>
        <taxon>Bacillota</taxon>
        <taxon>Clostridia</taxon>
        <taxon>Eubacteriales</taxon>
        <taxon>Eubacteriaceae</taxon>
        <taxon>Eubacterium</taxon>
    </lineage>
</organism>
<dbReference type="STRING" id="1235802.C823_03721"/>
<gene>
    <name evidence="2" type="ORF">C823_03721</name>
</gene>
<dbReference type="eggNOG" id="COG1215">
    <property type="taxonomic scope" value="Bacteria"/>
</dbReference>
<dbReference type="InterPro" id="IPR029044">
    <property type="entry name" value="Nucleotide-diphossugar_trans"/>
</dbReference>
<comment type="caution">
    <text evidence="2">The sequence shown here is derived from an EMBL/GenBank/DDBJ whole genome shotgun (WGS) entry which is preliminary data.</text>
</comment>
<keyword evidence="3" id="KW-1185">Reference proteome</keyword>
<dbReference type="Proteomes" id="UP000012589">
    <property type="component" value="Unassembled WGS sequence"/>
</dbReference>
<accession>N2A0Y6</accession>
<sequence length="302" mass="33797">MHGNNDVEAVITSFNQGDMITQAVQSLFGQTVRPKRIVIVDDGSTDERSIQVLDAIEADRSKTVPIKMIRQPNAGVSAARNAGIRETQTPFVLVLDGDDYLESSFIEEAVRMLSMHPDMTAASSWLQTFGVLEAVVRPTGGDAQAFLSHNCAPASHVFRREAWKQCGGYDETMRSGFEDWDFFLSLLEAFPDTRIGIVEKPLIHYRTTPASPNIKSMEKRPDIMRYIMEKHRQMYQDHMIEAMLGIEAISISRLYGWESEMINSKRTNKRMGTLSEAFIESPTYGDGGMAAAVRIASAQYES</sequence>
<evidence type="ECO:0000313" key="3">
    <source>
        <dbReference type="Proteomes" id="UP000012589"/>
    </source>
</evidence>